<comment type="caution">
    <text evidence="4">The sequence shown here is derived from an EMBL/GenBank/DDBJ whole genome shotgun (WGS) entry which is preliminary data.</text>
</comment>
<reference evidence="4 5" key="1">
    <citation type="journal article" date="2011" name="J. Gen. Appl. Microbiol.">
        <title>Draft genome sequencing of the enigmatic basidiomycete Mixia osmundae.</title>
        <authorList>
            <person name="Nishida H."/>
            <person name="Nagatsuka Y."/>
            <person name="Sugiyama J."/>
        </authorList>
    </citation>
    <scope>NUCLEOTIDE SEQUENCE [LARGE SCALE GENOMIC DNA]</scope>
    <source>
        <strain evidence="5">CBS 9802 / IAM 14324 / JCM 22182 / KY 12970</strain>
    </source>
</reference>
<dbReference type="SUPFAM" id="SSF53474">
    <property type="entry name" value="alpha/beta-Hydrolases"/>
    <property type="match status" value="1"/>
</dbReference>
<protein>
    <recommendedName>
        <fullName evidence="3">Carboxylesterase type B domain-containing protein</fullName>
    </recommendedName>
</protein>
<dbReference type="Pfam" id="PF00135">
    <property type="entry name" value="COesterase"/>
    <property type="match status" value="1"/>
</dbReference>
<dbReference type="InterPro" id="IPR002018">
    <property type="entry name" value="CarbesteraseB"/>
</dbReference>
<proteinExistence type="predicted"/>
<dbReference type="InParanoid" id="G7E9C9"/>
<feature type="compositionally biased region" description="Polar residues" evidence="1">
    <location>
        <begin position="580"/>
        <end position="589"/>
    </location>
</feature>
<dbReference type="OrthoDB" id="408631at2759"/>
<dbReference type="InterPro" id="IPR050309">
    <property type="entry name" value="Type-B_Carboxylest/Lipase"/>
</dbReference>
<dbReference type="STRING" id="764103.G7E9C9"/>
<dbReference type="ESTHER" id="mixos-g7e9c9">
    <property type="family name" value="Fungal_carboxylesterase_lipase"/>
</dbReference>
<evidence type="ECO:0000313" key="4">
    <source>
        <dbReference type="EMBL" id="GAA99248.1"/>
    </source>
</evidence>
<reference evidence="4 5" key="2">
    <citation type="journal article" date="2012" name="Open Biol.">
        <title>Characteristics of nucleosomes and linker DNA regions on the genome of the basidiomycete Mixia osmundae revealed by mono- and dinucleosome mapping.</title>
        <authorList>
            <person name="Nishida H."/>
            <person name="Kondo S."/>
            <person name="Matsumoto T."/>
            <person name="Suzuki Y."/>
            <person name="Yoshikawa H."/>
            <person name="Taylor T.D."/>
            <person name="Sugiyama J."/>
        </authorList>
    </citation>
    <scope>NUCLEOTIDE SEQUENCE [LARGE SCALE GENOMIC DNA]</scope>
    <source>
        <strain evidence="5">CBS 9802 / IAM 14324 / JCM 22182 / KY 12970</strain>
    </source>
</reference>
<feature type="compositionally biased region" description="Low complexity" evidence="1">
    <location>
        <begin position="590"/>
        <end position="619"/>
    </location>
</feature>
<keyword evidence="2" id="KW-0732">Signal</keyword>
<organism evidence="4 5">
    <name type="scientific">Mixia osmundae (strain CBS 9802 / IAM 14324 / JCM 22182 / KY 12970)</name>
    <dbReference type="NCBI Taxonomy" id="764103"/>
    <lineage>
        <taxon>Eukaryota</taxon>
        <taxon>Fungi</taxon>
        <taxon>Dikarya</taxon>
        <taxon>Basidiomycota</taxon>
        <taxon>Pucciniomycotina</taxon>
        <taxon>Mixiomycetes</taxon>
        <taxon>Mixiales</taxon>
        <taxon>Mixiaceae</taxon>
        <taxon>Mixia</taxon>
    </lineage>
</organism>
<dbReference type="Gene3D" id="3.40.50.1820">
    <property type="entry name" value="alpha/beta hydrolase"/>
    <property type="match status" value="1"/>
</dbReference>
<keyword evidence="5" id="KW-1185">Reference proteome</keyword>
<feature type="signal peptide" evidence="2">
    <location>
        <begin position="1"/>
        <end position="17"/>
    </location>
</feature>
<name>G7E9C9_MIXOS</name>
<dbReference type="HOGENOM" id="CLU_006586_10_6_1"/>
<evidence type="ECO:0000259" key="3">
    <source>
        <dbReference type="Pfam" id="PF00135"/>
    </source>
</evidence>
<dbReference type="EMBL" id="BABT02000220">
    <property type="protein sequence ID" value="GAA99248.1"/>
    <property type="molecule type" value="Genomic_DNA"/>
</dbReference>
<dbReference type="PANTHER" id="PTHR11559">
    <property type="entry name" value="CARBOXYLESTERASE"/>
    <property type="match status" value="1"/>
</dbReference>
<feature type="region of interest" description="Disordered" evidence="1">
    <location>
        <begin position="580"/>
        <end position="619"/>
    </location>
</feature>
<evidence type="ECO:0000256" key="2">
    <source>
        <dbReference type="SAM" id="SignalP"/>
    </source>
</evidence>
<dbReference type="RefSeq" id="XP_014568497.1">
    <property type="nucleotide sequence ID" value="XM_014713011.1"/>
</dbReference>
<dbReference type="AlphaFoldDB" id="G7E9C9"/>
<feature type="chain" id="PRO_5009955854" description="Carboxylesterase type B domain-containing protein" evidence="2">
    <location>
        <begin position="18"/>
        <end position="647"/>
    </location>
</feature>
<evidence type="ECO:0000313" key="5">
    <source>
        <dbReference type="Proteomes" id="UP000009131"/>
    </source>
</evidence>
<dbReference type="eggNOG" id="KOG4389">
    <property type="taxonomic scope" value="Eukaryota"/>
</dbReference>
<gene>
    <name evidence="4" type="primary">Mo05942</name>
    <name evidence="4" type="ORF">E5Q_05942</name>
</gene>
<dbReference type="OMA" id="YFPRASN"/>
<accession>G7E9C9</accession>
<dbReference type="Proteomes" id="UP000009131">
    <property type="component" value="Unassembled WGS sequence"/>
</dbReference>
<dbReference type="InterPro" id="IPR029058">
    <property type="entry name" value="AB_hydrolase_fold"/>
</dbReference>
<evidence type="ECO:0000256" key="1">
    <source>
        <dbReference type="SAM" id="MobiDB-lite"/>
    </source>
</evidence>
<feature type="domain" description="Carboxylesterase type B" evidence="3">
    <location>
        <begin position="79"/>
        <end position="557"/>
    </location>
</feature>
<sequence>MLLKQLGLACLAVSANGTPVSPSTIQRLVDQTFGSSADLLSEYISTLAGSHYQYTSTLVSALIDSASQSTGLDLASSPPTVALAQGTYAGTTVNSTLDQYLGIPFAQPPTGSLRFRAPQAINTSSSAVTQATTSGNACPQGTDASAVSEDCLVLNVHVPTGTAASAGLPVYVHFYGGSLAGGYADGPGTYRNPTAILTRAIANNQPFIWVASNYRIGIFGFMASSDMSASDLNAGLLDQKMTLQWVQDNIASFGGDPTKVVMGGDSAGGFSVGHHLLYSDSSLYRGAIMQSGFPTTGGYLSIAQAQSYYYTPLLTSSGCSDFACIQALPFATVFAANSLKSAPSGVLPYQPCYDGVLVTAPPAELIEGGSFAKVPMIMGDVRDEGTLFSPTGVTSDAQIVAGLSAVVVGQKPPINGNISQILTAYPNTPALGSPYDTGTNLFGLNAEYKRVSSIAGDFTFHSNRRRFAQYAASSGVKAWNYQLGTTSSALAAASHLGISHGSEIIFIFLHETTTFAYQVADYWINFITGLDPNGDSLPQWNDYGPSAALLNLTENAVDMTTDDFRSSAISLLQSINSVPPTDTSYGDSPTSTVAAAGSRSTAATSTGKASPSSGTSAASSSSAAALDSRNFASLLIACIALASSQMI</sequence>